<dbReference type="Proteomes" id="UP000690515">
    <property type="component" value="Unassembled WGS sequence"/>
</dbReference>
<evidence type="ECO:0000313" key="14">
    <source>
        <dbReference type="Proteomes" id="UP000690515"/>
    </source>
</evidence>
<dbReference type="NCBIfam" id="NF033855">
    <property type="entry name" value="tRNA_MNMC2"/>
    <property type="match status" value="1"/>
</dbReference>
<dbReference type="InterPro" id="IPR047785">
    <property type="entry name" value="tRNA_MNMC2"/>
</dbReference>
<dbReference type="EC" id="2.1.1.61" evidence="10"/>
<dbReference type="PANTHER" id="PTHR13847">
    <property type="entry name" value="SARCOSINE DEHYDROGENASE-RELATED"/>
    <property type="match status" value="1"/>
</dbReference>
<protein>
    <recommendedName>
        <fullName evidence="10">tRNA 5-methylaminomethyl-2-thiouridine biosynthesis bifunctional protein MnmC</fullName>
        <shortName evidence="10">tRNA mnm(5)s(2)U biosynthesis bifunctional protein</shortName>
    </recommendedName>
    <domain>
        <recommendedName>
            <fullName evidence="10">tRNA (mnm(5)s(2)U34)-methyltransferase</fullName>
            <ecNumber evidence="10">2.1.1.61</ecNumber>
        </recommendedName>
    </domain>
    <domain>
        <recommendedName>
            <fullName evidence="10">FAD-dependent cmnm(5)s(2)U34 oxidoreductase</fullName>
            <ecNumber evidence="10">1.5.-.-</ecNumber>
        </recommendedName>
    </domain>
</protein>
<evidence type="ECO:0000313" key="13">
    <source>
        <dbReference type="EMBL" id="MBU2712451.1"/>
    </source>
</evidence>
<dbReference type="EC" id="1.5.-.-" evidence="10"/>
<sequence>MTTEHPEQKTLPATIHWDEDGQPISTQFDDVYFSRQSGLAETRYVFLQHNQLLPRWQQLSDHQHFIIAETGFGTGLNFLCAWQQWLEVCKPTQSLSFISVEKYPLTKTDLEKALKLWPELQPLCEALLRQYPPFFTEGIHRFNFAHGSVQLTLLIGDALEQLPHLALQQGQAGLNNWSVDAWFLDGFAPAKNPKMWQPELFTTIASLSKTGTTLSTFTAAGIVKRGLQAAGFNVEKTKGFGHKRDMLIGHFTNTPSTMPTIPWWQPPPAMFNHSLNKVSTKTTSIEPKKEAIIIGAGLAGASVAYSLAQRGWQVKVLDQHAGPAQAASGNRQGMLYTKLSAHQTPLSQLILAGYQYTTRLLPQLLPSEVHQGKSWDNCGLIQLAFNEQEAKRQEALVESGLFPAQLFEFQTAEQLTAKAGSHIQYPGLWWPTSGWVWPQALCEAMLAHLNITTYYHQQVTSLVLQTGDTEQGWHVTTADQHWQSPHVIIAAGHTCQTLLPDVELPMKAIRGQVSQLPFQGLSPKTVICGDGYISPMVDNVLHVGATFTHDNADSTCTVQDRHENLQRLSQLIPELYERAENTLDPDAINNDKVGFRCSSSDYLPIVGPVPDQPYFIEHYALLRQNGNTTFTTPPPYQPGLWITAAHGSRGLITAPLAGEIIASYLAGEPIPLSTEVLQAIHPSRFLIRGLKRRQI</sequence>
<gene>
    <name evidence="10 13" type="primary">mnmC</name>
    <name evidence="13" type="ORF">KCG35_15395</name>
</gene>
<comment type="cofactor">
    <cofactor evidence="10">
        <name>FAD</name>
        <dbReference type="ChEBI" id="CHEBI:57692"/>
    </cofactor>
</comment>
<dbReference type="InterPro" id="IPR029063">
    <property type="entry name" value="SAM-dependent_MTases_sf"/>
</dbReference>
<feature type="domain" description="MnmC-like methyltransferase" evidence="12">
    <location>
        <begin position="118"/>
        <end position="249"/>
    </location>
</feature>
<accession>A0ABS5ZEG1</accession>
<dbReference type="InterPro" id="IPR008471">
    <property type="entry name" value="MnmC-like_methylTransf"/>
</dbReference>
<evidence type="ECO:0000256" key="2">
    <source>
        <dbReference type="ARBA" id="ARBA00022603"/>
    </source>
</evidence>
<keyword evidence="7 10" id="KW-0274">FAD</keyword>
<evidence type="ECO:0000256" key="5">
    <source>
        <dbReference type="ARBA" id="ARBA00022691"/>
    </source>
</evidence>
<dbReference type="InterPro" id="IPR023032">
    <property type="entry name" value="tRNA_MAMT_biosynth_bifunc_MnmC"/>
</dbReference>
<feature type="region of interest" description="FAD-dependent cmnm(5)s(2)U34 oxidoreductase" evidence="10">
    <location>
        <begin position="294"/>
        <end position="695"/>
    </location>
</feature>
<dbReference type="InterPro" id="IPR036188">
    <property type="entry name" value="FAD/NAD-bd_sf"/>
</dbReference>
<feature type="region of interest" description="tRNA (mnm(5)s(2)U34)-methyltransferase" evidence="10">
    <location>
        <begin position="1"/>
        <end position="252"/>
    </location>
</feature>
<name>A0ABS5ZEG1_9GAMM</name>
<keyword evidence="3 10" id="KW-0285">Flavoprotein</keyword>
<evidence type="ECO:0000256" key="4">
    <source>
        <dbReference type="ARBA" id="ARBA00022679"/>
    </source>
</evidence>
<comment type="similarity">
    <text evidence="10">In the C-terminal section; belongs to the DAO family.</text>
</comment>
<dbReference type="InterPro" id="IPR006076">
    <property type="entry name" value="FAD-dep_OxRdtase"/>
</dbReference>
<dbReference type="PANTHER" id="PTHR13847:SF283">
    <property type="entry name" value="TRNA 5-METHYLAMINOMETHYL-2-THIOURIDINE BIOSYNTHESIS BIFUNCTIONAL PROTEIN MNMC"/>
    <property type="match status" value="1"/>
</dbReference>
<dbReference type="Gene3D" id="3.50.50.60">
    <property type="entry name" value="FAD/NAD(P)-binding domain"/>
    <property type="match status" value="1"/>
</dbReference>
<comment type="subcellular location">
    <subcellularLocation>
        <location evidence="10">Cytoplasm</location>
    </subcellularLocation>
</comment>
<dbReference type="Gene3D" id="3.40.50.150">
    <property type="entry name" value="Vaccinia Virus protein VP39"/>
    <property type="match status" value="1"/>
</dbReference>
<evidence type="ECO:0000256" key="1">
    <source>
        <dbReference type="ARBA" id="ARBA00022490"/>
    </source>
</evidence>
<dbReference type="NCBIfam" id="NF002481">
    <property type="entry name" value="PRK01747.1-2"/>
    <property type="match status" value="1"/>
</dbReference>
<evidence type="ECO:0000256" key="7">
    <source>
        <dbReference type="ARBA" id="ARBA00022827"/>
    </source>
</evidence>
<evidence type="ECO:0000259" key="12">
    <source>
        <dbReference type="Pfam" id="PF05430"/>
    </source>
</evidence>
<comment type="similarity">
    <text evidence="10">In the N-terminal section; belongs to the methyltransferase superfamily. tRNA (mnm(5)s(2)U34)-methyltransferase family.</text>
</comment>
<keyword evidence="2 10" id="KW-0489">Methyltransferase</keyword>
<dbReference type="Pfam" id="PF01266">
    <property type="entry name" value="DAO"/>
    <property type="match status" value="1"/>
</dbReference>
<evidence type="ECO:0000256" key="8">
    <source>
        <dbReference type="ARBA" id="ARBA00023002"/>
    </source>
</evidence>
<evidence type="ECO:0000256" key="9">
    <source>
        <dbReference type="ARBA" id="ARBA00023268"/>
    </source>
</evidence>
<evidence type="ECO:0000256" key="3">
    <source>
        <dbReference type="ARBA" id="ARBA00022630"/>
    </source>
</evidence>
<keyword evidence="14" id="KW-1185">Reference proteome</keyword>
<dbReference type="RefSeq" id="WP_215820679.1">
    <property type="nucleotide sequence ID" value="NZ_JAGSOY010000038.1"/>
</dbReference>
<dbReference type="SUPFAM" id="SSF51905">
    <property type="entry name" value="FAD/NAD(P)-binding domain"/>
    <property type="match status" value="1"/>
</dbReference>
<comment type="catalytic activity">
    <reaction evidence="10">
        <text>5-aminomethyl-2-thiouridine(34) in tRNA + S-adenosyl-L-methionine = 5-methylaminomethyl-2-thiouridine(34) in tRNA + S-adenosyl-L-homocysteine + H(+)</text>
        <dbReference type="Rhea" id="RHEA:19569"/>
        <dbReference type="Rhea" id="RHEA-COMP:10195"/>
        <dbReference type="Rhea" id="RHEA-COMP:10197"/>
        <dbReference type="ChEBI" id="CHEBI:15378"/>
        <dbReference type="ChEBI" id="CHEBI:57856"/>
        <dbReference type="ChEBI" id="CHEBI:59789"/>
        <dbReference type="ChEBI" id="CHEBI:74454"/>
        <dbReference type="ChEBI" id="CHEBI:74455"/>
        <dbReference type="EC" id="2.1.1.61"/>
    </reaction>
</comment>
<dbReference type="Pfam" id="PF05430">
    <property type="entry name" value="Methyltransf_30"/>
    <property type="match status" value="1"/>
</dbReference>
<keyword evidence="4 10" id="KW-0808">Transferase</keyword>
<evidence type="ECO:0000256" key="10">
    <source>
        <dbReference type="HAMAP-Rule" id="MF_01102"/>
    </source>
</evidence>
<reference evidence="13 14" key="1">
    <citation type="submission" date="2021-04" db="EMBL/GenBank/DDBJ databases">
        <authorList>
            <person name="Pira H."/>
            <person name="Risdian C."/>
            <person name="Wink J."/>
        </authorList>
    </citation>
    <scope>NUCLEOTIDE SEQUENCE [LARGE SCALE GENOMIC DNA]</scope>
    <source>
        <strain evidence="13 14">WH53</strain>
    </source>
</reference>
<dbReference type="HAMAP" id="MF_01102">
    <property type="entry name" value="MnmC"/>
    <property type="match status" value="1"/>
</dbReference>
<keyword evidence="5 10" id="KW-0949">S-adenosyl-L-methionine</keyword>
<dbReference type="InterPro" id="IPR017610">
    <property type="entry name" value="tRNA_S-uridine_synth_MnmC_C"/>
</dbReference>
<keyword evidence="9 10" id="KW-0511">Multifunctional enzyme</keyword>
<keyword evidence="6 10" id="KW-0819">tRNA processing</keyword>
<keyword evidence="8 10" id="KW-0560">Oxidoreductase</keyword>
<comment type="function">
    <text evidence="10">Catalyzes the last two steps in the biosynthesis of 5-methylaminomethyl-2-thiouridine (mnm(5)s(2)U) at the wobble position (U34) in tRNA. Catalyzes the FAD-dependent demodification of cmnm(5)s(2)U34 to nm(5)s(2)U34, followed by the transfer of a methyl group from S-adenosyl-L-methionine to nm(5)s(2)U34, to form mnm(5)s(2)U34.</text>
</comment>
<dbReference type="Gene3D" id="3.30.9.10">
    <property type="entry name" value="D-Amino Acid Oxidase, subunit A, domain 2"/>
    <property type="match status" value="1"/>
</dbReference>
<comment type="caution">
    <text evidence="13">The sequence shown here is derived from an EMBL/GenBank/DDBJ whole genome shotgun (WGS) entry which is preliminary data.</text>
</comment>
<proteinExistence type="inferred from homology"/>
<feature type="domain" description="FAD dependent oxidoreductase" evidence="11">
    <location>
        <begin position="291"/>
        <end position="663"/>
    </location>
</feature>
<dbReference type="NCBIfam" id="TIGR03197">
    <property type="entry name" value="MnmC_Cterm"/>
    <property type="match status" value="1"/>
</dbReference>
<organism evidence="13 14">
    <name type="scientific">Zooshikella harenae</name>
    <dbReference type="NCBI Taxonomy" id="2827238"/>
    <lineage>
        <taxon>Bacteria</taxon>
        <taxon>Pseudomonadati</taxon>
        <taxon>Pseudomonadota</taxon>
        <taxon>Gammaproteobacteria</taxon>
        <taxon>Oceanospirillales</taxon>
        <taxon>Zooshikellaceae</taxon>
        <taxon>Zooshikella</taxon>
    </lineage>
</organism>
<dbReference type="SUPFAM" id="SSF54373">
    <property type="entry name" value="FAD-linked reductases, C-terminal domain"/>
    <property type="match status" value="1"/>
</dbReference>
<dbReference type="EMBL" id="JAGSOY010000038">
    <property type="protein sequence ID" value="MBU2712451.1"/>
    <property type="molecule type" value="Genomic_DNA"/>
</dbReference>
<evidence type="ECO:0000256" key="6">
    <source>
        <dbReference type="ARBA" id="ARBA00022694"/>
    </source>
</evidence>
<keyword evidence="1 10" id="KW-0963">Cytoplasm</keyword>
<evidence type="ECO:0000259" key="11">
    <source>
        <dbReference type="Pfam" id="PF01266"/>
    </source>
</evidence>